<keyword evidence="1" id="KW-0812">Transmembrane</keyword>
<reference evidence="2" key="1">
    <citation type="journal article" date="2021" name="Front. Plant Sci.">
        <title>Chromosome-Scale Genome Assembly for Chinese Sour Jujube and Insights Into Its Genome Evolution and Domestication Signature.</title>
        <authorList>
            <person name="Shen L.-Y."/>
            <person name="Luo H."/>
            <person name="Wang X.-L."/>
            <person name="Wang X.-M."/>
            <person name="Qiu X.-J."/>
            <person name="Liu H."/>
            <person name="Zhou S.-S."/>
            <person name="Jia K.-H."/>
            <person name="Nie S."/>
            <person name="Bao Y.-T."/>
            <person name="Zhang R.-G."/>
            <person name="Yun Q.-Z."/>
            <person name="Chai Y.-H."/>
            <person name="Lu J.-Y."/>
            <person name="Li Y."/>
            <person name="Zhao S.-W."/>
            <person name="Mao J.-F."/>
            <person name="Jia S.-G."/>
            <person name="Mao Y.-M."/>
        </authorList>
    </citation>
    <scope>NUCLEOTIDE SEQUENCE</scope>
    <source>
        <strain evidence="2">AT0</strain>
        <tissue evidence="2">Leaf</tissue>
    </source>
</reference>
<name>A0A978VQS9_ZIZJJ</name>
<dbReference type="AlphaFoldDB" id="A0A978VQS9"/>
<evidence type="ECO:0000256" key="1">
    <source>
        <dbReference type="SAM" id="Phobius"/>
    </source>
</evidence>
<protein>
    <recommendedName>
        <fullName evidence="4">Glutamate receptor 2.8-like</fullName>
    </recommendedName>
</protein>
<accession>A0A978VQS9</accession>
<dbReference type="Proteomes" id="UP000813462">
    <property type="component" value="Unassembled WGS sequence"/>
</dbReference>
<dbReference type="EMBL" id="JAEACU010000003">
    <property type="protein sequence ID" value="KAH7537904.1"/>
    <property type="molecule type" value="Genomic_DNA"/>
</dbReference>
<sequence length="297" mass="32757">MKEKATRTAVSSSLLFFIFAISIAKLFSADFAAAQNTTTTSTAQPISVGLVIDFERWVGKLGLSCIEMALSDFYASHGYNYKTRLHIDARDSKNDVVGAASAGSPLVPDISRAILNVTEGGKTKEIEKKWFGQVTNYQDFNSQVSSNVLGLESFWGLFLITGVASLSALIVFAAMFIYQQRQIITDSDRVDSKWEKVLEMLRIYDHKDLSSHTFKKNAKVEEDSRGGDHMVNGAREGSPEINFHPSPSTYSIHTDQSDLAFLGEQETPPREFGSTNQAISGIEVSFVAHQETPNYSS</sequence>
<keyword evidence="1" id="KW-0472">Membrane</keyword>
<keyword evidence="1" id="KW-1133">Transmembrane helix</keyword>
<evidence type="ECO:0000313" key="3">
    <source>
        <dbReference type="Proteomes" id="UP000813462"/>
    </source>
</evidence>
<gene>
    <name evidence="2" type="ORF">FEM48_Zijuj03G0142400</name>
</gene>
<dbReference type="PANTHER" id="PTHR18966">
    <property type="entry name" value="IONOTROPIC GLUTAMATE RECEPTOR"/>
    <property type="match status" value="1"/>
</dbReference>
<comment type="caution">
    <text evidence="2">The sequence shown here is derived from an EMBL/GenBank/DDBJ whole genome shotgun (WGS) entry which is preliminary data.</text>
</comment>
<feature type="transmembrane region" description="Helical" evidence="1">
    <location>
        <begin position="154"/>
        <end position="178"/>
    </location>
</feature>
<evidence type="ECO:0008006" key="4">
    <source>
        <dbReference type="Google" id="ProtNLM"/>
    </source>
</evidence>
<organism evidence="2 3">
    <name type="scientific">Ziziphus jujuba var. spinosa</name>
    <dbReference type="NCBI Taxonomy" id="714518"/>
    <lineage>
        <taxon>Eukaryota</taxon>
        <taxon>Viridiplantae</taxon>
        <taxon>Streptophyta</taxon>
        <taxon>Embryophyta</taxon>
        <taxon>Tracheophyta</taxon>
        <taxon>Spermatophyta</taxon>
        <taxon>Magnoliopsida</taxon>
        <taxon>eudicotyledons</taxon>
        <taxon>Gunneridae</taxon>
        <taxon>Pentapetalae</taxon>
        <taxon>rosids</taxon>
        <taxon>fabids</taxon>
        <taxon>Rosales</taxon>
        <taxon>Rhamnaceae</taxon>
        <taxon>Paliureae</taxon>
        <taxon>Ziziphus</taxon>
    </lineage>
</organism>
<dbReference type="InterPro" id="IPR015683">
    <property type="entry name" value="Ionotropic_Glu_rcpt"/>
</dbReference>
<evidence type="ECO:0000313" key="2">
    <source>
        <dbReference type="EMBL" id="KAH7537904.1"/>
    </source>
</evidence>
<proteinExistence type="predicted"/>